<dbReference type="VEuPathDB" id="TriTrypDB:ECC02_005244"/>
<proteinExistence type="predicted"/>
<sequence length="518" mass="56265">MPGARSAAATATVSTVTTTADVFEADIVRLVRLHHIHTVELLSAAEETHVGAAASFSPSLPALIVVEARLTSTLTWQPDLQNRFQCEKNSRGDGSVFTYHITFLHPTDAVPEASPSFSFNLPRNSLSARWCTELQRRLAVCSALTGFPTRLCVSLLPYVPNLIWDRGRDGLLGATHSTTMMSSPAEGSVVYGDGDFATKQLVRVAILLNANIPLGPRGGRNTAVLLLHATDGDICSLTPSSFSRLLTSEEGRKRRRQSTLKSEQLKTDRLVEKESFFPLLSRFSEAYILPRISWEAVWSRPMQMEKDSGHDVCGLREQLGCSFYLESSLDARSVQSITVIVDAPFELWCRAVYGDTPIGPSVDNGFLQGFPSCVAKTVMGALSRLAAENIDCFRRRLTSMSGGVEGVTDEEEGEGEGASTLSEAAVSNPVHQSWSLLAQSIADSLAHIVRTSRNRVFVAEVHRLLANHQGDEKPQTACSDAKGNPAVDLGSGAECSPPPLAKTIALLRWAVETRLMEQ</sequence>
<dbReference type="EMBL" id="PRFA01000047">
    <property type="protein sequence ID" value="PWU90888.1"/>
    <property type="molecule type" value="Genomic_DNA"/>
</dbReference>
<comment type="caution">
    <text evidence="2">The sequence shown here is derived from an EMBL/GenBank/DDBJ whole genome shotgun (WGS) entry which is preliminary data.</text>
</comment>
<reference evidence="2 3" key="1">
    <citation type="journal article" date="2018" name="Microb. Genom.">
        <title>Expanding an expanded genome: long-read sequencing of Trypanosoma cruzi.</title>
        <authorList>
            <person name="Berna L."/>
            <person name="Rodriguez M."/>
            <person name="Chiribao M.L."/>
            <person name="Parodi-Talice A."/>
            <person name="Pita S."/>
            <person name="Rijo G."/>
            <person name="Alvarez-Valin F."/>
            <person name="Robello C."/>
        </authorList>
    </citation>
    <scope>NUCLEOTIDE SEQUENCE [LARGE SCALE GENOMIC DNA]</scope>
    <source>
        <strain evidence="2 3">Dm28c</strain>
    </source>
</reference>
<gene>
    <name evidence="2" type="ORF">C4B63_47g60</name>
</gene>
<organism evidence="2 3">
    <name type="scientific">Trypanosoma cruzi</name>
    <dbReference type="NCBI Taxonomy" id="5693"/>
    <lineage>
        <taxon>Eukaryota</taxon>
        <taxon>Discoba</taxon>
        <taxon>Euglenozoa</taxon>
        <taxon>Kinetoplastea</taxon>
        <taxon>Metakinetoplastina</taxon>
        <taxon>Trypanosomatida</taxon>
        <taxon>Trypanosomatidae</taxon>
        <taxon>Trypanosoma</taxon>
        <taxon>Schizotrypanum</taxon>
    </lineage>
</organism>
<dbReference type="VEuPathDB" id="TriTrypDB:Tc_MARK_3346"/>
<dbReference type="VEuPathDB" id="TriTrypDB:TcBrA4_0131830"/>
<dbReference type="VEuPathDB" id="TriTrypDB:TCSYLVIO_004552"/>
<dbReference type="VEuPathDB" id="TriTrypDB:TcCL_NonESM07204"/>
<dbReference type="AlphaFoldDB" id="A0A2V2V739"/>
<dbReference type="VEuPathDB" id="TriTrypDB:C3747_14g207"/>
<dbReference type="Proteomes" id="UP000246121">
    <property type="component" value="Unassembled WGS sequence"/>
</dbReference>
<evidence type="ECO:0000313" key="3">
    <source>
        <dbReference type="Proteomes" id="UP000246121"/>
    </source>
</evidence>
<dbReference type="VEuPathDB" id="TriTrypDB:TcCLB.504105.80"/>
<evidence type="ECO:0000313" key="2">
    <source>
        <dbReference type="EMBL" id="PWU90888.1"/>
    </source>
</evidence>
<accession>A0A2V2V739</accession>
<feature type="region of interest" description="Disordered" evidence="1">
    <location>
        <begin position="403"/>
        <end position="422"/>
    </location>
</feature>
<name>A0A2V2V739_TRYCR</name>
<evidence type="ECO:0000256" key="1">
    <source>
        <dbReference type="SAM" id="MobiDB-lite"/>
    </source>
</evidence>
<dbReference type="VEuPathDB" id="TriTrypDB:TcG_04952"/>
<dbReference type="VEuPathDB" id="TriTrypDB:C4B63_47g60"/>
<dbReference type="VEuPathDB" id="TriTrypDB:TCDM_04058"/>
<dbReference type="VEuPathDB" id="TriTrypDB:BCY84_15389"/>
<protein>
    <submittedName>
        <fullName evidence="2">Uncharacterized protein</fullName>
    </submittedName>
</protein>